<evidence type="ECO:0000313" key="2">
    <source>
        <dbReference type="Proteomes" id="UP000178533"/>
    </source>
</evidence>
<name>A0A1F7X9N4_9BACT</name>
<comment type="caution">
    <text evidence="1">The sequence shown here is derived from an EMBL/GenBank/DDBJ whole genome shotgun (WGS) entry which is preliminary data.</text>
</comment>
<dbReference type="Proteomes" id="UP000178533">
    <property type="component" value="Unassembled WGS sequence"/>
</dbReference>
<dbReference type="EMBL" id="MGFT01000016">
    <property type="protein sequence ID" value="OGM11663.1"/>
    <property type="molecule type" value="Genomic_DNA"/>
</dbReference>
<dbReference type="AlphaFoldDB" id="A0A1F7X9N4"/>
<proteinExistence type="predicted"/>
<reference evidence="1 2" key="1">
    <citation type="journal article" date="2016" name="Nat. Commun.">
        <title>Thousands of microbial genomes shed light on interconnected biogeochemical processes in an aquifer system.</title>
        <authorList>
            <person name="Anantharaman K."/>
            <person name="Brown C.T."/>
            <person name="Hug L.A."/>
            <person name="Sharon I."/>
            <person name="Castelle C.J."/>
            <person name="Probst A.J."/>
            <person name="Thomas B.C."/>
            <person name="Singh A."/>
            <person name="Wilkins M.J."/>
            <person name="Karaoz U."/>
            <person name="Brodie E.L."/>
            <person name="Williams K.H."/>
            <person name="Hubbard S.S."/>
            <person name="Banfield J.F."/>
        </authorList>
    </citation>
    <scope>NUCLEOTIDE SEQUENCE [LARGE SCALE GENOMIC DNA]</scope>
</reference>
<organism evidence="1 2">
    <name type="scientific">Candidatus Woesebacteria bacterium RBG_16_36_11</name>
    <dbReference type="NCBI Taxonomy" id="1802481"/>
    <lineage>
        <taxon>Bacteria</taxon>
        <taxon>Candidatus Woeseibacteriota</taxon>
    </lineage>
</organism>
<evidence type="ECO:0000313" key="1">
    <source>
        <dbReference type="EMBL" id="OGM11663.1"/>
    </source>
</evidence>
<accession>A0A1F7X9N4</accession>
<gene>
    <name evidence="1" type="ORF">A2W13_03925</name>
</gene>
<sequence>MEIIKDVLFLVEIAVKTNRHVHEERDPPLNNFPPDIYINGNTLAPAGVFFYNDLIESSDQNER</sequence>
<protein>
    <submittedName>
        <fullName evidence="1">Uncharacterized protein</fullName>
    </submittedName>
</protein>